<dbReference type="Gene3D" id="3.40.50.1820">
    <property type="entry name" value="alpha/beta hydrolase"/>
    <property type="match status" value="1"/>
</dbReference>
<dbReference type="InterPro" id="IPR049492">
    <property type="entry name" value="BD-FAE-like_dom"/>
</dbReference>
<feature type="signal peptide" evidence="2">
    <location>
        <begin position="1"/>
        <end position="24"/>
    </location>
</feature>
<accession>A0AAN2FHK3</accession>
<dbReference type="Proteomes" id="UP001158961">
    <property type="component" value="Plasmid P3"/>
</dbReference>
<dbReference type="PANTHER" id="PTHR48081:SF13">
    <property type="entry name" value="ALPHA_BETA HYDROLASE"/>
    <property type="match status" value="1"/>
</dbReference>
<dbReference type="PANTHER" id="PTHR48081">
    <property type="entry name" value="AB HYDROLASE SUPERFAMILY PROTEIN C4A8.06C"/>
    <property type="match status" value="1"/>
</dbReference>
<evidence type="ECO:0000256" key="2">
    <source>
        <dbReference type="SAM" id="SignalP"/>
    </source>
</evidence>
<dbReference type="AlphaFoldDB" id="A0AAN2FHK3"/>
<dbReference type="RefSeq" id="WP_033764302.1">
    <property type="nucleotide sequence ID" value="NZ_CP133066.1"/>
</dbReference>
<keyword evidence="4" id="KW-0614">Plasmid</keyword>
<dbReference type="InterPro" id="IPR029058">
    <property type="entry name" value="AB_hydrolase_fold"/>
</dbReference>
<evidence type="ECO:0000259" key="3">
    <source>
        <dbReference type="Pfam" id="PF20434"/>
    </source>
</evidence>
<keyword evidence="1 4" id="KW-0378">Hydrolase</keyword>
<sequence length="343" mass="36934">MGNWPLLMSGVVMLSVATTTIASAQDQLPGYAQGAEIIQVNSSQDQIDNIGDVVYRQVKSTRSVRQLHMSLLVPRTNELKPAIVYFPGGGFLTAERDKFISMRLALAEAGFVVAAAEYRTIPDIFPAPVLDAKAAVRYLRQHASEYGIDPVRIGVLGDSAGGWLAQMMGTTNGDKTFDKGDFPDQSSDVQAVATLYGISDLRSIGEGFPDAIQKVHQSPAVTEALLVNGAAFRDFAGASVTDEPEKALYASPVGHLKGVKPPFLIMHGSNDTLVSPEQSANLYNALKKAGDRAEYVLIEGAEHGDYRWYQPEVITKVTHWFRQALGGPVKSQNPSAADPDASL</sequence>
<evidence type="ECO:0000313" key="4">
    <source>
        <dbReference type="EMBL" id="CAH6379055.1"/>
    </source>
</evidence>
<dbReference type="EMBL" id="OW970318">
    <property type="protein sequence ID" value="CAH6379055.1"/>
    <property type="molecule type" value="Genomic_DNA"/>
</dbReference>
<dbReference type="Pfam" id="PF20434">
    <property type="entry name" value="BD-FAE"/>
    <property type="match status" value="1"/>
</dbReference>
<protein>
    <submittedName>
        <fullName evidence="4">Alpha/beta hydrolase</fullName>
    </submittedName>
</protein>
<dbReference type="SUPFAM" id="SSF53474">
    <property type="entry name" value="alpha/beta-Hydrolases"/>
    <property type="match status" value="1"/>
</dbReference>
<dbReference type="GO" id="GO:0016787">
    <property type="term" value="F:hydrolase activity"/>
    <property type="evidence" value="ECO:0007669"/>
    <property type="project" value="UniProtKB-KW"/>
</dbReference>
<geneLocation type="plasmid" evidence="4 5">
    <name>P3</name>
</geneLocation>
<reference evidence="4" key="1">
    <citation type="submission" date="2022-05" db="EMBL/GenBank/DDBJ databases">
        <authorList>
            <person name="Pothier F. J."/>
        </authorList>
    </citation>
    <scope>NUCLEOTIDE SEQUENCE</scope>
    <source>
        <strain evidence="4">DAPP-PG734</strain>
        <plasmid evidence="4">P3</plasmid>
    </source>
</reference>
<gene>
    <name evidence="4" type="ORF">DAPPPG734_24650</name>
</gene>
<organism evidence="4 5">
    <name type="scientific">Enterobacter agglomerans</name>
    <name type="common">Erwinia herbicola</name>
    <name type="synonym">Pantoea agglomerans</name>
    <dbReference type="NCBI Taxonomy" id="549"/>
    <lineage>
        <taxon>Bacteria</taxon>
        <taxon>Pseudomonadati</taxon>
        <taxon>Pseudomonadota</taxon>
        <taxon>Gammaproteobacteria</taxon>
        <taxon>Enterobacterales</taxon>
        <taxon>Erwiniaceae</taxon>
        <taxon>Pantoea</taxon>
        <taxon>Pantoea agglomerans group</taxon>
    </lineage>
</organism>
<proteinExistence type="predicted"/>
<feature type="domain" description="BD-FAE-like" evidence="3">
    <location>
        <begin position="74"/>
        <end position="286"/>
    </location>
</feature>
<name>A0AAN2FHK3_ENTAG</name>
<keyword evidence="2" id="KW-0732">Signal</keyword>
<evidence type="ECO:0000256" key="1">
    <source>
        <dbReference type="ARBA" id="ARBA00022801"/>
    </source>
</evidence>
<feature type="chain" id="PRO_5042837364" evidence="2">
    <location>
        <begin position="25"/>
        <end position="343"/>
    </location>
</feature>
<evidence type="ECO:0000313" key="5">
    <source>
        <dbReference type="Proteomes" id="UP001158961"/>
    </source>
</evidence>
<dbReference type="InterPro" id="IPR050300">
    <property type="entry name" value="GDXG_lipolytic_enzyme"/>
</dbReference>